<keyword evidence="3" id="KW-1185">Reference proteome</keyword>
<gene>
    <name evidence="2" type="ORF">F3Y22_tig00002169pilonHSYRG00021</name>
</gene>
<dbReference type="Pfam" id="PF25043">
    <property type="entry name" value="DUF7788"/>
    <property type="match status" value="1"/>
</dbReference>
<feature type="domain" description="DUF7788" evidence="1">
    <location>
        <begin position="3"/>
        <end position="130"/>
    </location>
</feature>
<dbReference type="Proteomes" id="UP000436088">
    <property type="component" value="Unassembled WGS sequence"/>
</dbReference>
<dbReference type="InterPro" id="IPR011205">
    <property type="entry name" value="UCP015417_vWA"/>
</dbReference>
<organism evidence="2 3">
    <name type="scientific">Hibiscus syriacus</name>
    <name type="common">Rose of Sharon</name>
    <dbReference type="NCBI Taxonomy" id="106335"/>
    <lineage>
        <taxon>Eukaryota</taxon>
        <taxon>Viridiplantae</taxon>
        <taxon>Streptophyta</taxon>
        <taxon>Embryophyta</taxon>
        <taxon>Tracheophyta</taxon>
        <taxon>Spermatophyta</taxon>
        <taxon>Magnoliopsida</taxon>
        <taxon>eudicotyledons</taxon>
        <taxon>Gunneridae</taxon>
        <taxon>Pentapetalae</taxon>
        <taxon>rosids</taxon>
        <taxon>malvids</taxon>
        <taxon>Malvales</taxon>
        <taxon>Malvaceae</taxon>
        <taxon>Malvoideae</taxon>
        <taxon>Hibiscus</taxon>
    </lineage>
</organism>
<comment type="caution">
    <text evidence="2">The sequence shown here is derived from an EMBL/GenBank/DDBJ whole genome shotgun (WGS) entry which is preliminary data.</text>
</comment>
<accession>A0A6A3CT33</accession>
<dbReference type="PANTHER" id="PTHR31373:SF17">
    <property type="entry name" value="OS06G0652100 PROTEIN"/>
    <property type="match status" value="1"/>
</dbReference>
<dbReference type="PANTHER" id="PTHR31373">
    <property type="entry name" value="OS06G0652100 PROTEIN"/>
    <property type="match status" value="1"/>
</dbReference>
<proteinExistence type="predicted"/>
<protein>
    <recommendedName>
        <fullName evidence="1">DUF7788 domain-containing protein</fullName>
    </recommendedName>
</protein>
<dbReference type="InterPro" id="IPR056690">
    <property type="entry name" value="DUF7788"/>
</dbReference>
<dbReference type="AlphaFoldDB" id="A0A6A3CT33"/>
<sequence length="132" mass="15292">MHRIPMEVSVVLGILVSDLSKDPWKGKVITFSERPKLQSVKGETLKKKTNLVRNMQCGMNIDFEKVSDLMLKVALEGKLKPEQIIKRLFMFSDMEFDRASTSLWETDYQDIVNKFTEKGYGEAITQIVFWID</sequence>
<dbReference type="EMBL" id="VEPZ02000162">
    <property type="protein sequence ID" value="KAE8732430.1"/>
    <property type="molecule type" value="Genomic_DNA"/>
</dbReference>
<evidence type="ECO:0000313" key="2">
    <source>
        <dbReference type="EMBL" id="KAE8732430.1"/>
    </source>
</evidence>
<reference evidence="2" key="1">
    <citation type="submission" date="2019-09" db="EMBL/GenBank/DDBJ databases">
        <title>Draft genome information of white flower Hibiscus syriacus.</title>
        <authorList>
            <person name="Kim Y.-M."/>
        </authorList>
    </citation>
    <scope>NUCLEOTIDE SEQUENCE [LARGE SCALE GENOMIC DNA]</scope>
    <source>
        <strain evidence="2">YM2019G1</strain>
    </source>
</reference>
<name>A0A6A3CT33_HIBSY</name>
<dbReference type="PIRSF" id="PIRSF015417">
    <property type="entry name" value="T31B5_30_vWA"/>
    <property type="match status" value="1"/>
</dbReference>
<evidence type="ECO:0000259" key="1">
    <source>
        <dbReference type="Pfam" id="PF25043"/>
    </source>
</evidence>
<evidence type="ECO:0000313" key="3">
    <source>
        <dbReference type="Proteomes" id="UP000436088"/>
    </source>
</evidence>